<evidence type="ECO:0000313" key="3">
    <source>
        <dbReference type="Proteomes" id="UP000240572"/>
    </source>
</evidence>
<dbReference type="AlphaFoldDB" id="A0A2P8CNM5"/>
<feature type="signal peptide" evidence="1">
    <location>
        <begin position="1"/>
        <end position="26"/>
    </location>
</feature>
<keyword evidence="3" id="KW-1185">Reference proteome</keyword>
<evidence type="ECO:0008006" key="4">
    <source>
        <dbReference type="Google" id="ProtNLM"/>
    </source>
</evidence>
<feature type="non-terminal residue" evidence="2">
    <location>
        <position position="496"/>
    </location>
</feature>
<keyword evidence="1" id="KW-0732">Signal</keyword>
<dbReference type="EMBL" id="PYGD01000020">
    <property type="protein sequence ID" value="PSK86569.1"/>
    <property type="molecule type" value="Genomic_DNA"/>
</dbReference>
<reference evidence="2 3" key="1">
    <citation type="submission" date="2018-03" db="EMBL/GenBank/DDBJ databases">
        <title>Genomic Encyclopedia of Type Strains, Phase III (KMG-III): the genomes of soil and plant-associated and newly described type strains.</title>
        <authorList>
            <person name="Whitman W."/>
        </authorList>
    </citation>
    <scope>NUCLEOTIDE SEQUENCE [LARGE SCALE GENOMIC DNA]</scope>
    <source>
        <strain evidence="2 3">CGMCC 1.12700</strain>
    </source>
</reference>
<accession>A0A2P8CNM5</accession>
<name>A0A2P8CNM5_9BACT</name>
<gene>
    <name evidence="2" type="ORF">B0I18_1201</name>
</gene>
<organism evidence="2 3">
    <name type="scientific">Taibaiella chishuiensis</name>
    <dbReference type="NCBI Taxonomy" id="1434707"/>
    <lineage>
        <taxon>Bacteria</taxon>
        <taxon>Pseudomonadati</taxon>
        <taxon>Bacteroidota</taxon>
        <taxon>Chitinophagia</taxon>
        <taxon>Chitinophagales</taxon>
        <taxon>Chitinophagaceae</taxon>
        <taxon>Taibaiella</taxon>
    </lineage>
</organism>
<feature type="chain" id="PRO_5015176961" description="WD40 repeat protein" evidence="1">
    <location>
        <begin position="27"/>
        <end position="496"/>
    </location>
</feature>
<dbReference type="Proteomes" id="UP000240572">
    <property type="component" value="Unassembled WGS sequence"/>
</dbReference>
<comment type="caution">
    <text evidence="2">The sequence shown here is derived from an EMBL/GenBank/DDBJ whole genome shotgun (WGS) entry which is preliminary data.</text>
</comment>
<evidence type="ECO:0000256" key="1">
    <source>
        <dbReference type="SAM" id="SignalP"/>
    </source>
</evidence>
<proteinExistence type="predicted"/>
<evidence type="ECO:0000313" key="2">
    <source>
        <dbReference type="EMBL" id="PSK86569.1"/>
    </source>
</evidence>
<protein>
    <recommendedName>
        <fullName evidence="4">WD40 repeat protein</fullName>
    </recommendedName>
</protein>
<sequence>MTLSSINKKGIIALLLCLCLNLPGNAQFHAQRSIHLKANSNWFTGFYSLDLKTAPPGVTETDKFLGMLRSNGLESSYTIEYNEQKGRRHANIIPVSHPQTGALRFIVVPNQIFDRNIDPMPNGDWDFNLFYTSNGKKRIVAPFIHDPDKYYAFALSQTLGLTYSVVDMQLNNGLGDVAPGLKNVPVRKPEFLDTDAEFIDIVPGNNCDLWLLMTESDQESNSYTLSAYNITASGIDTTPVIAYYERKTMWDMLWDFKVSPDRESIAYISLNVVDYLPGSHLNFLRFNPDNGAITDNGAYPSVPLTETDNRDMHGNFTPDNSAFIIYTNEYANGNAIFYKYELADNMRKSSFTYAFPYPQYDWYKYSIYTPPIISLKPHGDKLYFNIPEYYTKPDLNDMEHKLKYVFHYTCIKMSAIKPAGGNWQQVAFDPQIDLWRNCRLYTNSDVVYPYVDQDTLPSIYFDTVFCREPNMTFASITAKARPGYTGYVWNDGTTGD</sequence>